<dbReference type="RefSeq" id="WP_281873849.1">
    <property type="nucleotide sequence ID" value="NZ_BSBO01000039.1"/>
</dbReference>
<dbReference type="EMBL" id="BSBO01000039">
    <property type="protein sequence ID" value="GLG05880.1"/>
    <property type="molecule type" value="Genomic_DNA"/>
</dbReference>
<name>A0A9W6CAZ8_9FIRM</name>
<reference evidence="2 3" key="1">
    <citation type="journal article" date="2023" name="Int. J. Syst. Evol. Microbiol.">
        <title>Sellimonas catena sp. nov., isolated from human faeces.</title>
        <authorList>
            <person name="Hisatomi A."/>
            <person name="Ohkuma M."/>
            <person name="Sakamoto M."/>
        </authorList>
    </citation>
    <scope>NUCLEOTIDE SEQUENCE [LARGE SCALE GENOMIC DNA]</scope>
    <source>
        <strain evidence="2 3">12EGH17</strain>
    </source>
</reference>
<accession>A0A9W6CAZ8</accession>
<proteinExistence type="predicted"/>
<dbReference type="AlphaFoldDB" id="A0A9W6CAZ8"/>
<gene>
    <name evidence="2" type="ORF">Selli1_30540</name>
</gene>
<sequence>MAAGKPAAKSQQENQMDGEEKQKEILVKVTARIAHSVSDIIKDIAEEYGVSFSEVVRLSIDGHLEKYLGNVQYIDKQQGEEIKRQSAALANEMQGIRNELNRIGVNVNQIAKGNNIAGQVMRLNDAYCASKDEKKKSEIIRKIMHLEKMQRELKVISSNLDAQKECMDRYEEASLEVAKALWRIQG</sequence>
<evidence type="ECO:0000256" key="1">
    <source>
        <dbReference type="SAM" id="MobiDB-lite"/>
    </source>
</evidence>
<feature type="region of interest" description="Disordered" evidence="1">
    <location>
        <begin position="1"/>
        <end position="20"/>
    </location>
</feature>
<keyword evidence="3" id="KW-1185">Reference proteome</keyword>
<protein>
    <submittedName>
        <fullName evidence="2">Uncharacterized protein</fullName>
    </submittedName>
</protein>
<organism evidence="2 3">
    <name type="scientific">Sellimonas catena</name>
    <dbReference type="NCBI Taxonomy" id="2994035"/>
    <lineage>
        <taxon>Bacteria</taxon>
        <taxon>Bacillati</taxon>
        <taxon>Bacillota</taxon>
        <taxon>Clostridia</taxon>
        <taxon>Lachnospirales</taxon>
        <taxon>Lachnospiraceae</taxon>
        <taxon>Sellimonas</taxon>
    </lineage>
</organism>
<evidence type="ECO:0000313" key="2">
    <source>
        <dbReference type="EMBL" id="GLG05880.1"/>
    </source>
</evidence>
<comment type="caution">
    <text evidence="2">The sequence shown here is derived from an EMBL/GenBank/DDBJ whole genome shotgun (WGS) entry which is preliminary data.</text>
</comment>
<dbReference type="Proteomes" id="UP001145145">
    <property type="component" value="Unassembled WGS sequence"/>
</dbReference>
<evidence type="ECO:0000313" key="3">
    <source>
        <dbReference type="Proteomes" id="UP001145145"/>
    </source>
</evidence>